<evidence type="ECO:0000256" key="1">
    <source>
        <dbReference type="SAM" id="MobiDB-lite"/>
    </source>
</evidence>
<organism evidence="4 5">
    <name type="scientific">Roseitalea porphyridii</name>
    <dbReference type="NCBI Taxonomy" id="1852022"/>
    <lineage>
        <taxon>Bacteria</taxon>
        <taxon>Pseudomonadati</taxon>
        <taxon>Pseudomonadota</taxon>
        <taxon>Alphaproteobacteria</taxon>
        <taxon>Hyphomicrobiales</taxon>
        <taxon>Ahrensiaceae</taxon>
        <taxon>Roseitalea</taxon>
    </lineage>
</organism>
<dbReference type="InterPro" id="IPR010134">
    <property type="entry name" value="PHA_reg_PhaR"/>
</dbReference>
<sequence length="206" mass="23094">MAKNDGATIIKKYANRRLYNTGTSTYVTLDDLATMVKEDEDFVVQDAKSGQDITHSVLTQIIFEQEAKSGQTMLPVSVLRQLISFYGDQMQMVVPSYLEHSMAAFAKEQERIREQMASMVGKSPMDVMATSQQMFGEQTQRNMALFQEAMKMFNPFAVMADMQAKSEQTGSEQGTGNAAEGERAGDDLQTMRDQIAEMQRKLDRLG</sequence>
<dbReference type="AlphaFoldDB" id="A0A4P6UYC1"/>
<dbReference type="Pfam" id="PF07879">
    <property type="entry name" value="PHB_acc_N"/>
    <property type="match status" value="1"/>
</dbReference>
<dbReference type="Pfam" id="PF05233">
    <property type="entry name" value="PHB_acc"/>
    <property type="match status" value="1"/>
</dbReference>
<accession>A0A4P6UYC1</accession>
<dbReference type="Proteomes" id="UP000293719">
    <property type="component" value="Chromosome"/>
</dbReference>
<reference evidence="4 5" key="1">
    <citation type="journal article" date="2017" name="Int. J. Syst. Evol. Microbiol.">
        <title>Roseitalea porphyridii gen. nov., sp. nov., isolated from a red alga, and reclassification of Hoeflea suaedae Chung et al. 2013 as Pseudohoeflea suaedae gen. nov., comb. nov.</title>
        <authorList>
            <person name="Hyeon J.W."/>
            <person name="Jeong S.E."/>
            <person name="Baek K."/>
            <person name="Jeon C.O."/>
        </authorList>
    </citation>
    <scope>NUCLEOTIDE SEQUENCE [LARGE SCALE GENOMIC DNA]</scope>
    <source>
        <strain evidence="4 5">MA7-20</strain>
    </source>
</reference>
<evidence type="ECO:0000259" key="2">
    <source>
        <dbReference type="Pfam" id="PF05233"/>
    </source>
</evidence>
<feature type="compositionally biased region" description="Polar residues" evidence="1">
    <location>
        <begin position="165"/>
        <end position="176"/>
    </location>
</feature>
<protein>
    <submittedName>
        <fullName evidence="4">Polyhydroxyalkanoate synthesis repressor PhaR</fullName>
    </submittedName>
</protein>
<dbReference type="InterPro" id="IPR007897">
    <property type="entry name" value="PHB_accumulat"/>
</dbReference>
<dbReference type="EMBL" id="CP036532">
    <property type="protein sequence ID" value="QBK29196.1"/>
    <property type="molecule type" value="Genomic_DNA"/>
</dbReference>
<proteinExistence type="predicted"/>
<dbReference type="InterPro" id="IPR012909">
    <property type="entry name" value="PHA_DNA-bd_N"/>
</dbReference>
<dbReference type="OrthoDB" id="9795345at2"/>
<feature type="region of interest" description="Disordered" evidence="1">
    <location>
        <begin position="164"/>
        <end position="206"/>
    </location>
</feature>
<dbReference type="GeneID" id="90765750"/>
<evidence type="ECO:0000313" key="4">
    <source>
        <dbReference type="EMBL" id="QBK29196.1"/>
    </source>
</evidence>
<evidence type="ECO:0000313" key="5">
    <source>
        <dbReference type="Proteomes" id="UP000293719"/>
    </source>
</evidence>
<feature type="domain" description="PHB accumulation regulatory" evidence="2">
    <location>
        <begin position="74"/>
        <end position="113"/>
    </location>
</feature>
<dbReference type="KEGG" id="rpod:E0E05_00455"/>
<feature type="domain" description="PHA accumulation regulator DNA-binding N-terminal" evidence="3">
    <location>
        <begin position="9"/>
        <end position="68"/>
    </location>
</feature>
<dbReference type="NCBIfam" id="TIGR01848">
    <property type="entry name" value="PHA_reg_PhaR"/>
    <property type="match status" value="1"/>
</dbReference>
<name>A0A4P6UYC1_9HYPH</name>
<keyword evidence="5" id="KW-1185">Reference proteome</keyword>
<dbReference type="RefSeq" id="WP_131614898.1">
    <property type="nucleotide sequence ID" value="NZ_CP036532.1"/>
</dbReference>
<dbReference type="GO" id="GO:0006355">
    <property type="term" value="P:regulation of DNA-templated transcription"/>
    <property type="evidence" value="ECO:0007669"/>
    <property type="project" value="InterPro"/>
</dbReference>
<gene>
    <name evidence="4" type="primary">phaR</name>
    <name evidence="4" type="ORF">E0E05_00455</name>
</gene>
<feature type="compositionally biased region" description="Basic and acidic residues" evidence="1">
    <location>
        <begin position="180"/>
        <end position="206"/>
    </location>
</feature>
<evidence type="ECO:0000259" key="3">
    <source>
        <dbReference type="Pfam" id="PF07879"/>
    </source>
</evidence>